<evidence type="ECO:0000313" key="1">
    <source>
        <dbReference type="EMBL" id="MDX8044550.1"/>
    </source>
</evidence>
<gene>
    <name evidence="1" type="ORF">SH601_00995</name>
</gene>
<sequence length="162" mass="19839">MSIRRYYLRKHRKVVLLVFLLLSIAILFLLINAISSFFSTERKVEQVVERFYEYESNGDFSNSWELFHSSMKNRFDKSDYMQDRAHVFFHHFGVNTFDFWLTEPTKVKSEQIQVDYLDNQPIYRLVVTYVYQSKYGYLEIKQPVLVVEEENEWRILWEYEKD</sequence>
<evidence type="ECO:0000313" key="2">
    <source>
        <dbReference type="Proteomes" id="UP001277972"/>
    </source>
</evidence>
<accession>A0ACC6M0T2</accession>
<dbReference type="Proteomes" id="UP001277972">
    <property type="component" value="Unassembled WGS sequence"/>
</dbReference>
<protein>
    <submittedName>
        <fullName evidence="1">Uncharacterized protein</fullName>
    </submittedName>
</protein>
<dbReference type="EMBL" id="JAWZSR010000001">
    <property type="protein sequence ID" value="MDX8044550.1"/>
    <property type="molecule type" value="Genomic_DNA"/>
</dbReference>
<name>A0ACC6M0T2_9BACI</name>
<comment type="caution">
    <text evidence="1">The sequence shown here is derived from an EMBL/GenBank/DDBJ whole genome shotgun (WGS) entry which is preliminary data.</text>
</comment>
<proteinExistence type="predicted"/>
<reference evidence="1" key="1">
    <citation type="submission" date="2023-11" db="EMBL/GenBank/DDBJ databases">
        <title>Gracilibacillus pellucida a moderately halophilic bacterium isolated from saline soil in Xinjiang province.</title>
        <authorList>
            <person name="Zhang Z."/>
            <person name="Tan F."/>
            <person name="Wang Y."/>
            <person name="Xia M."/>
        </authorList>
    </citation>
    <scope>NUCLEOTIDE SEQUENCE</scope>
    <source>
        <strain evidence="1">S3-1-1</strain>
    </source>
</reference>
<keyword evidence="2" id="KW-1185">Reference proteome</keyword>
<organism evidence="1 2">
    <name type="scientific">Gracilibacillus pellucidus</name>
    <dbReference type="NCBI Taxonomy" id="3095368"/>
    <lineage>
        <taxon>Bacteria</taxon>
        <taxon>Bacillati</taxon>
        <taxon>Bacillota</taxon>
        <taxon>Bacilli</taxon>
        <taxon>Bacillales</taxon>
        <taxon>Bacillaceae</taxon>
        <taxon>Gracilibacillus</taxon>
    </lineage>
</organism>